<organism evidence="1 2">
    <name type="scientific">Hymenobacter cellulosivorans</name>
    <dbReference type="NCBI Taxonomy" id="2932249"/>
    <lineage>
        <taxon>Bacteria</taxon>
        <taxon>Pseudomonadati</taxon>
        <taxon>Bacteroidota</taxon>
        <taxon>Cytophagia</taxon>
        <taxon>Cytophagales</taxon>
        <taxon>Hymenobacteraceae</taxon>
        <taxon>Hymenobacter</taxon>
    </lineage>
</organism>
<dbReference type="Proteomes" id="UP000831785">
    <property type="component" value="Chromosome"/>
</dbReference>
<gene>
    <name evidence="1" type="ORF">MUN80_13015</name>
</gene>
<dbReference type="EMBL" id="CP095049">
    <property type="protein sequence ID" value="UOQ50681.1"/>
    <property type="molecule type" value="Genomic_DNA"/>
</dbReference>
<evidence type="ECO:0000313" key="1">
    <source>
        <dbReference type="EMBL" id="UOQ50681.1"/>
    </source>
</evidence>
<reference evidence="1 2" key="1">
    <citation type="submission" date="2022-04" db="EMBL/GenBank/DDBJ databases">
        <title>Hymenobacter sp. isolated from the air.</title>
        <authorList>
            <person name="Won M."/>
            <person name="Lee C.-M."/>
            <person name="Woen H.-Y."/>
            <person name="Kwon S.-W."/>
        </authorList>
    </citation>
    <scope>NUCLEOTIDE SEQUENCE [LARGE SCALE GENOMIC DNA]</scope>
    <source>
        <strain evidence="2">5116 S-27</strain>
    </source>
</reference>
<dbReference type="RefSeq" id="WP_244713415.1">
    <property type="nucleotide sequence ID" value="NZ_CP095049.1"/>
</dbReference>
<proteinExistence type="predicted"/>
<accession>A0ABY4F889</accession>
<keyword evidence="2" id="KW-1185">Reference proteome</keyword>
<sequence>MAWTNPTLSTAQLPYVPFQTVSTVGECYAAYVEPYLPAPDVVQHWNELLLAYVAQPQAIVFIRRYATYAQKQRDTLRRGFLTLDPTGFGYVYCDNSIAQLIFAQALSGRKPTLAELNAAIADRSFPVSTILSGLERQQLTFGLAPSPQLGRRGWKLSHLHSVNGGYDFDYQSTCQHLFPRGHYAWWGTPDHIYRLDSPVSPDDREKMVAHFLRTVHPANYFLSPGRRHQAGADVGENPLLLAFVNEQFQQRYGSLMTDLQGPFRVPGSLVWPAVTASTPLQLIVQAKATGKVASKKPVTVKPAADGASDPVRTSVSTSHGPVPITFEPAGEAAFKAALLARKQAIITLSLQDGSSRSEEWDASNFTADSYLRGNLLSRQSLRRAARTAAGVVAIHVTLAP</sequence>
<protein>
    <submittedName>
        <fullName evidence="1">Uncharacterized protein</fullName>
    </submittedName>
</protein>
<evidence type="ECO:0000313" key="2">
    <source>
        <dbReference type="Proteomes" id="UP000831785"/>
    </source>
</evidence>
<name>A0ABY4F889_9BACT</name>